<dbReference type="InterPro" id="IPR050297">
    <property type="entry name" value="LipidA_mod_glycosyltrf_83"/>
</dbReference>
<dbReference type="STRING" id="663278.Ethha_0403"/>
<dbReference type="AlphaFoldDB" id="E6U8J7"/>
<evidence type="ECO:0000256" key="7">
    <source>
        <dbReference type="ARBA" id="ARBA00023136"/>
    </source>
</evidence>
<feature type="compositionally biased region" description="Gly residues" evidence="8">
    <location>
        <begin position="364"/>
        <end position="381"/>
    </location>
</feature>
<evidence type="ECO:0000256" key="9">
    <source>
        <dbReference type="SAM" id="Phobius"/>
    </source>
</evidence>
<accession>E6U8J7</accession>
<feature type="domain" description="Putative mannosyltransferase YkcA/B-like C-terminal" evidence="11">
    <location>
        <begin position="612"/>
        <end position="699"/>
    </location>
</feature>
<dbReference type="HOGENOM" id="CLU_007261_1_0_9"/>
<dbReference type="Pfam" id="PF13231">
    <property type="entry name" value="PMT_2"/>
    <property type="match status" value="1"/>
</dbReference>
<keyword evidence="4 12" id="KW-0808">Transferase</keyword>
<evidence type="ECO:0000256" key="8">
    <source>
        <dbReference type="SAM" id="MobiDB-lite"/>
    </source>
</evidence>
<keyword evidence="13" id="KW-1185">Reference proteome</keyword>
<feature type="transmembrane region" description="Helical" evidence="9">
    <location>
        <begin position="17"/>
        <end position="37"/>
    </location>
</feature>
<evidence type="ECO:0000259" key="11">
    <source>
        <dbReference type="Pfam" id="PF24878"/>
    </source>
</evidence>
<feature type="domain" description="Glycosyltransferase RgtA/B/C/D-like" evidence="10">
    <location>
        <begin position="75"/>
        <end position="233"/>
    </location>
</feature>
<name>E6U8J7_ETHHY</name>
<feature type="compositionally biased region" description="Low complexity" evidence="8">
    <location>
        <begin position="345"/>
        <end position="363"/>
    </location>
</feature>
<keyword evidence="2" id="KW-1003">Cell membrane</keyword>
<dbReference type="InterPro" id="IPR038731">
    <property type="entry name" value="RgtA/B/C-like"/>
</dbReference>
<evidence type="ECO:0000259" key="10">
    <source>
        <dbReference type="Pfam" id="PF13231"/>
    </source>
</evidence>
<dbReference type="PANTHER" id="PTHR33908">
    <property type="entry name" value="MANNOSYLTRANSFERASE YKCB-RELATED"/>
    <property type="match status" value="1"/>
</dbReference>
<proteinExistence type="predicted"/>
<dbReference type="eggNOG" id="COG1807">
    <property type="taxonomic scope" value="Bacteria"/>
</dbReference>
<feature type="region of interest" description="Disordered" evidence="8">
    <location>
        <begin position="268"/>
        <end position="382"/>
    </location>
</feature>
<dbReference type="GO" id="GO:0016763">
    <property type="term" value="F:pentosyltransferase activity"/>
    <property type="evidence" value="ECO:0007669"/>
    <property type="project" value="TreeGrafter"/>
</dbReference>
<feature type="transmembrane region" description="Helical" evidence="9">
    <location>
        <begin position="79"/>
        <end position="100"/>
    </location>
</feature>
<protein>
    <submittedName>
        <fullName evidence="12">Glycosyl transferase family 39</fullName>
    </submittedName>
</protein>
<feature type="compositionally biased region" description="Low complexity" evidence="8">
    <location>
        <begin position="310"/>
        <end position="328"/>
    </location>
</feature>
<feature type="compositionally biased region" description="Gly residues" evidence="8">
    <location>
        <begin position="297"/>
        <end position="309"/>
    </location>
</feature>
<gene>
    <name evidence="12" type="ordered locus">Ethha_0403</name>
</gene>
<feature type="transmembrane region" description="Helical" evidence="9">
    <location>
        <begin position="193"/>
        <end position="209"/>
    </location>
</feature>
<evidence type="ECO:0000256" key="5">
    <source>
        <dbReference type="ARBA" id="ARBA00022692"/>
    </source>
</evidence>
<keyword evidence="6 9" id="KW-1133">Transmembrane helix</keyword>
<evidence type="ECO:0000313" key="12">
    <source>
        <dbReference type="EMBL" id="ADU25988.1"/>
    </source>
</evidence>
<dbReference type="GO" id="GO:0009103">
    <property type="term" value="P:lipopolysaccharide biosynthetic process"/>
    <property type="evidence" value="ECO:0007669"/>
    <property type="project" value="UniProtKB-ARBA"/>
</dbReference>
<evidence type="ECO:0000313" key="13">
    <source>
        <dbReference type="Proteomes" id="UP000001551"/>
    </source>
</evidence>
<feature type="transmembrane region" description="Helical" evidence="9">
    <location>
        <begin position="121"/>
        <end position="142"/>
    </location>
</feature>
<feature type="transmembrane region" description="Helical" evidence="9">
    <location>
        <begin position="455"/>
        <end position="477"/>
    </location>
</feature>
<dbReference type="Pfam" id="PF24878">
    <property type="entry name" value="YkcB_C"/>
    <property type="match status" value="1"/>
</dbReference>
<dbReference type="EMBL" id="CP002400">
    <property type="protein sequence ID" value="ADU25988.1"/>
    <property type="molecule type" value="Genomic_DNA"/>
</dbReference>
<feature type="transmembrane region" description="Helical" evidence="9">
    <location>
        <begin position="430"/>
        <end position="449"/>
    </location>
</feature>
<dbReference type="KEGG" id="eha:Ethha_0403"/>
<keyword evidence="3" id="KW-0328">Glycosyltransferase</keyword>
<feature type="transmembrane region" description="Helical" evidence="9">
    <location>
        <begin position="489"/>
        <end position="509"/>
    </location>
</feature>
<feature type="compositionally biased region" description="Gly residues" evidence="8">
    <location>
        <begin position="329"/>
        <end position="344"/>
    </location>
</feature>
<feature type="compositionally biased region" description="Gly residues" evidence="8">
    <location>
        <begin position="271"/>
        <end position="287"/>
    </location>
</feature>
<dbReference type="Proteomes" id="UP000001551">
    <property type="component" value="Chromosome"/>
</dbReference>
<organism evidence="12 13">
    <name type="scientific">Ethanoligenens harbinense (strain DSM 18485 / JCM 12961 / CGMCC 1.5033 / YUAN-3)</name>
    <dbReference type="NCBI Taxonomy" id="663278"/>
    <lineage>
        <taxon>Bacteria</taxon>
        <taxon>Bacillati</taxon>
        <taxon>Bacillota</taxon>
        <taxon>Clostridia</taxon>
        <taxon>Eubacteriales</taxon>
        <taxon>Oscillospiraceae</taxon>
        <taxon>Ethanoligenens</taxon>
    </lineage>
</organism>
<sequence length="730" mass="76294">MIVLPDKSSSSQLSRKWALLILAGIAALSFGLNFWSISSVGYGNAYYAAAIRSMTQNVHNFFFVAFDPAGVVSVDKPPIGLWVQAIFVLIFGYHGWAMLLPQALAGTGCSLMMYLLVAKRFGRPAGLISALVLALTPSVVVAARNNTMDLQLVFVLLAATWFLFRSIETGKARYFFLAALMVGIGFNVKMLEAYLAVPAMGIVFLIFSKQKIGKRILTAIVGIGIMLAVSLSWTVAVDLTPASERPYVGSSTNNTVWELITGHNGAERLFGQGGGTGGMGGPGGQNGGSTNNNNAGGQNGGMGGPGGQNGNATNNNNANGGNTNNNAGGQNGGTGGFGGPGGQNGNTANNNNANGGSTNNNAGGQNGGTGGRPGGTGGMSGNGNDIGTAGMFRLWGSTMYGQASWLIILALFGIAACASRSTWKKRNEKAAMILYWALWLGTMVGFFSFASFFHRYYLCILAPGIAGLAGIGLVQMFKAFRDRQGWKQWLLPASLAAMFVSETVYISGYPALRGWMIPLMAVLTGAALIGLFLPRILPRLRRANLIRLIATGCMLAAMLTGPLYWCLTVVWYPPINSTMPYAGPELATDTQTAGMTTNQENLTTADSGTKALETYLVAHYKAGSYLVVAARADDVAAFIVDTGLPAVAYGGFLGSDNGITLSELKKLVKEGKVTYFLLSDSSGAGMSSSSEITSYVKANATLVNASAYGSTSTSGSSSNGVSGASLYLFK</sequence>
<dbReference type="InterPro" id="IPR056785">
    <property type="entry name" value="YkcA/B-like_C"/>
</dbReference>
<reference evidence="12 13" key="1">
    <citation type="submission" date="2010-12" db="EMBL/GenBank/DDBJ databases">
        <title>Complete sequence of Ethanoligenens harbinense YUAN-3.</title>
        <authorList>
            <person name="Lucas S."/>
            <person name="Copeland A."/>
            <person name="Lapidus A."/>
            <person name="Cheng J.-F."/>
            <person name="Bruce D."/>
            <person name="Goodwin L."/>
            <person name="Pitluck S."/>
            <person name="Chertkov O."/>
            <person name="Misra M."/>
            <person name="Detter J.C."/>
            <person name="Han C."/>
            <person name="Tapia R."/>
            <person name="Land M."/>
            <person name="Hauser L."/>
            <person name="Jeffries C."/>
            <person name="Kyrpides N."/>
            <person name="Ivanova N."/>
            <person name="Mikhailova N."/>
            <person name="Wang A."/>
            <person name="Mouttaki H."/>
            <person name="He Z."/>
            <person name="Zhou J."/>
            <person name="Hemme C.L."/>
            <person name="Woyke T."/>
        </authorList>
    </citation>
    <scope>NUCLEOTIDE SEQUENCE [LARGE SCALE GENOMIC DNA]</scope>
    <source>
        <strain evidence="13">DSM 18485 / JCM 12961 / CGMCC 1.5033 / YUAN-3</strain>
    </source>
</reference>
<dbReference type="GO" id="GO:0010041">
    <property type="term" value="P:response to iron(III) ion"/>
    <property type="evidence" value="ECO:0007669"/>
    <property type="project" value="TreeGrafter"/>
</dbReference>
<evidence type="ECO:0000256" key="1">
    <source>
        <dbReference type="ARBA" id="ARBA00004651"/>
    </source>
</evidence>
<feature type="transmembrane region" description="Helical" evidence="9">
    <location>
        <begin position="515"/>
        <end position="533"/>
    </location>
</feature>
<dbReference type="PANTHER" id="PTHR33908:SF3">
    <property type="entry name" value="UNDECAPRENYL PHOSPHATE-ALPHA-4-AMINO-4-DEOXY-L-ARABINOSE ARABINOSYL TRANSFERASE"/>
    <property type="match status" value="1"/>
</dbReference>
<evidence type="ECO:0000256" key="6">
    <source>
        <dbReference type="ARBA" id="ARBA00022989"/>
    </source>
</evidence>
<comment type="subcellular location">
    <subcellularLocation>
        <location evidence="1">Cell membrane</location>
        <topology evidence="1">Multi-pass membrane protein</topology>
    </subcellularLocation>
</comment>
<feature type="transmembrane region" description="Helical" evidence="9">
    <location>
        <begin position="216"/>
        <end position="236"/>
    </location>
</feature>
<feature type="transmembrane region" description="Helical" evidence="9">
    <location>
        <begin position="399"/>
        <end position="418"/>
    </location>
</feature>
<evidence type="ECO:0000256" key="2">
    <source>
        <dbReference type="ARBA" id="ARBA00022475"/>
    </source>
</evidence>
<keyword evidence="7 9" id="KW-0472">Membrane</keyword>
<keyword evidence="5 9" id="KW-0812">Transmembrane</keyword>
<dbReference type="GO" id="GO:0005886">
    <property type="term" value="C:plasma membrane"/>
    <property type="evidence" value="ECO:0007669"/>
    <property type="project" value="UniProtKB-SubCell"/>
</dbReference>
<evidence type="ECO:0000256" key="4">
    <source>
        <dbReference type="ARBA" id="ARBA00022679"/>
    </source>
</evidence>
<evidence type="ECO:0000256" key="3">
    <source>
        <dbReference type="ARBA" id="ARBA00022676"/>
    </source>
</evidence>
<feature type="transmembrane region" description="Helical" evidence="9">
    <location>
        <begin position="148"/>
        <end position="164"/>
    </location>
</feature>
<feature type="transmembrane region" description="Helical" evidence="9">
    <location>
        <begin position="545"/>
        <end position="572"/>
    </location>
</feature>